<evidence type="ECO:0000256" key="1">
    <source>
        <dbReference type="SAM" id="Phobius"/>
    </source>
</evidence>
<evidence type="ECO:0000313" key="3">
    <source>
        <dbReference type="Proteomes" id="UP000003571"/>
    </source>
</evidence>
<dbReference type="OrthoDB" id="362442at2"/>
<dbReference type="Proteomes" id="UP000003571">
    <property type="component" value="Unassembled WGS sequence"/>
</dbReference>
<reference evidence="2 3" key="1">
    <citation type="submission" date="2011-09" db="EMBL/GenBank/DDBJ databases">
        <title>The draft genome of Treponema saccharophilum DSM 2985.</title>
        <authorList>
            <consortium name="US DOE Joint Genome Institute (JGI-PGF)"/>
            <person name="Lucas S."/>
            <person name="Copeland A."/>
            <person name="Lapidus A."/>
            <person name="Glavina del Rio T."/>
            <person name="Dalin E."/>
            <person name="Tice H."/>
            <person name="Bruce D."/>
            <person name="Goodwin L."/>
            <person name="Pitluck S."/>
            <person name="Peters L."/>
            <person name="Kyrpides N."/>
            <person name="Mavromatis K."/>
            <person name="Ivanova N."/>
            <person name="Markowitz V."/>
            <person name="Cheng J.-F."/>
            <person name="Hugenholtz P."/>
            <person name="Woyke T."/>
            <person name="Wu D."/>
            <person name="Gronow S."/>
            <person name="Wellnitz S."/>
            <person name="Brambilla E."/>
            <person name="Klenk H.-P."/>
            <person name="Eisen J.A."/>
        </authorList>
    </citation>
    <scope>NUCLEOTIDE SEQUENCE [LARGE SCALE GENOMIC DNA]</scope>
    <source>
        <strain evidence="2 3">DSM 2985</strain>
    </source>
</reference>
<keyword evidence="1" id="KW-0812">Transmembrane</keyword>
<organism evidence="2 3">
    <name type="scientific">Treponema saccharophilum DSM 2985</name>
    <dbReference type="NCBI Taxonomy" id="907348"/>
    <lineage>
        <taxon>Bacteria</taxon>
        <taxon>Pseudomonadati</taxon>
        <taxon>Spirochaetota</taxon>
        <taxon>Spirochaetia</taxon>
        <taxon>Spirochaetales</taxon>
        <taxon>Treponemataceae</taxon>
        <taxon>Treponema</taxon>
    </lineage>
</organism>
<feature type="transmembrane region" description="Helical" evidence="1">
    <location>
        <begin position="82"/>
        <end position="101"/>
    </location>
</feature>
<name>H7EJP9_9SPIR</name>
<evidence type="ECO:0008006" key="4">
    <source>
        <dbReference type="Google" id="ProtNLM"/>
    </source>
</evidence>
<sequence length="133" mass="14149">MAHKAAKFSIFWFMLNLAVGVMLAVGGIWALQGGGDFAAQALSHVASGDVGRIVIIAFGVVELLSGIFIILQCFIANGFGRLGYILKIIICVIWAIAIVIADILNGNFGDLLGWLYTFASHLIVLAALLVTRS</sequence>
<proteinExistence type="predicted"/>
<evidence type="ECO:0000313" key="2">
    <source>
        <dbReference type="EMBL" id="EIC02169.1"/>
    </source>
</evidence>
<accession>H7EJP9</accession>
<dbReference type="AlphaFoldDB" id="H7EJP9"/>
<feature type="transmembrane region" description="Helical" evidence="1">
    <location>
        <begin position="12"/>
        <end position="31"/>
    </location>
</feature>
<gene>
    <name evidence="2" type="ORF">TresaDRAFT_2149</name>
</gene>
<dbReference type="EMBL" id="AGRW01000042">
    <property type="protein sequence ID" value="EIC02169.1"/>
    <property type="molecule type" value="Genomic_DNA"/>
</dbReference>
<feature type="transmembrane region" description="Helical" evidence="1">
    <location>
        <begin position="51"/>
        <end position="75"/>
    </location>
</feature>
<keyword evidence="3" id="KW-1185">Reference proteome</keyword>
<keyword evidence="1" id="KW-0472">Membrane</keyword>
<comment type="caution">
    <text evidence="2">The sequence shown here is derived from an EMBL/GenBank/DDBJ whole genome shotgun (WGS) entry which is preliminary data.</text>
</comment>
<protein>
    <recommendedName>
        <fullName evidence="4">DoxX family protein</fullName>
    </recommendedName>
</protein>
<dbReference type="eggNOG" id="ENOG502ZVPA">
    <property type="taxonomic scope" value="Bacteria"/>
</dbReference>
<dbReference type="PATRIC" id="fig|907348.3.peg.1098"/>
<keyword evidence="1" id="KW-1133">Transmembrane helix</keyword>
<dbReference type="RefSeq" id="WP_002703540.1">
    <property type="nucleotide sequence ID" value="NZ_AGRW01000042.1"/>
</dbReference>
<dbReference type="STRING" id="907348.TresaDRAFT_2149"/>
<feature type="transmembrane region" description="Helical" evidence="1">
    <location>
        <begin position="113"/>
        <end position="131"/>
    </location>
</feature>